<dbReference type="Proteomes" id="UP001157502">
    <property type="component" value="Chromosome 10"/>
</dbReference>
<dbReference type="EMBL" id="CM055737">
    <property type="protein sequence ID" value="KAJ8005923.1"/>
    <property type="molecule type" value="Genomic_DNA"/>
</dbReference>
<keyword evidence="2" id="KW-1185">Reference proteome</keyword>
<accession>A0ACC2GQC4</accession>
<name>A0ACC2GQC4_DALPE</name>
<proteinExistence type="predicted"/>
<protein>
    <submittedName>
        <fullName evidence="1">Uncharacterized protein</fullName>
    </submittedName>
</protein>
<evidence type="ECO:0000313" key="2">
    <source>
        <dbReference type="Proteomes" id="UP001157502"/>
    </source>
</evidence>
<evidence type="ECO:0000313" key="1">
    <source>
        <dbReference type="EMBL" id="KAJ8005923.1"/>
    </source>
</evidence>
<organism evidence="1 2">
    <name type="scientific">Dallia pectoralis</name>
    <name type="common">Alaska blackfish</name>
    <dbReference type="NCBI Taxonomy" id="75939"/>
    <lineage>
        <taxon>Eukaryota</taxon>
        <taxon>Metazoa</taxon>
        <taxon>Chordata</taxon>
        <taxon>Craniata</taxon>
        <taxon>Vertebrata</taxon>
        <taxon>Euteleostomi</taxon>
        <taxon>Actinopterygii</taxon>
        <taxon>Neopterygii</taxon>
        <taxon>Teleostei</taxon>
        <taxon>Protacanthopterygii</taxon>
        <taxon>Esociformes</taxon>
        <taxon>Umbridae</taxon>
        <taxon>Dallia</taxon>
    </lineage>
</organism>
<comment type="caution">
    <text evidence="1">The sequence shown here is derived from an EMBL/GenBank/DDBJ whole genome shotgun (WGS) entry which is preliminary data.</text>
</comment>
<sequence length="191" mass="22920">MVEKPSDPDLWVKSERGPTDQKSNTTEEKCNMIEEETQRFVVEKRKKELKITVKQLLGDDDEATQDMENDQARLSVDEEESEMIFQDKAERKAFIKKSKRRRAVHWVNKMLRKNHKKKITQTYVNEELKGFRLVRRRDSGTEVTRAEFEQEKRARLLKAEEERKKINENWLRSQKEKSKNKRLQNIQKSNV</sequence>
<gene>
    <name evidence="1" type="ORF">DPEC_G00122930</name>
</gene>
<reference evidence="1" key="1">
    <citation type="submission" date="2021-05" db="EMBL/GenBank/DDBJ databases">
        <authorList>
            <person name="Pan Q."/>
            <person name="Jouanno E."/>
            <person name="Zahm M."/>
            <person name="Klopp C."/>
            <person name="Cabau C."/>
            <person name="Louis A."/>
            <person name="Berthelot C."/>
            <person name="Parey E."/>
            <person name="Roest Crollius H."/>
            <person name="Montfort J."/>
            <person name="Robinson-Rechavi M."/>
            <person name="Bouchez O."/>
            <person name="Lampietro C."/>
            <person name="Lopez Roques C."/>
            <person name="Donnadieu C."/>
            <person name="Postlethwait J."/>
            <person name="Bobe J."/>
            <person name="Dillon D."/>
            <person name="Chandos A."/>
            <person name="von Hippel F."/>
            <person name="Guiguen Y."/>
        </authorList>
    </citation>
    <scope>NUCLEOTIDE SEQUENCE</scope>
    <source>
        <strain evidence="1">YG-Jan2019</strain>
    </source>
</reference>